<evidence type="ECO:0000256" key="9">
    <source>
        <dbReference type="RuleBase" id="RU003567"/>
    </source>
</evidence>
<evidence type="ECO:0000313" key="12">
    <source>
        <dbReference type="Proteomes" id="UP001431776"/>
    </source>
</evidence>
<evidence type="ECO:0000256" key="7">
    <source>
        <dbReference type="HAMAP-Rule" id="MF_00444"/>
    </source>
</evidence>
<keyword evidence="5 7" id="KW-0720">Serine protease</keyword>
<dbReference type="AlphaFoldDB" id="A0AAW6U331"/>
<comment type="similarity">
    <text evidence="1 7 9">Belongs to the peptidase S14 family.</text>
</comment>
<dbReference type="PANTHER" id="PTHR10381:SF70">
    <property type="entry name" value="ATP-DEPENDENT CLP PROTEASE PROTEOLYTIC SUBUNIT"/>
    <property type="match status" value="1"/>
</dbReference>
<accession>A0AAW6U331</accession>
<dbReference type="GO" id="GO:0004176">
    <property type="term" value="F:ATP-dependent peptidase activity"/>
    <property type="evidence" value="ECO:0007669"/>
    <property type="project" value="InterPro"/>
</dbReference>
<keyword evidence="2 7" id="KW-0963">Cytoplasm</keyword>
<gene>
    <name evidence="7" type="primary">clpP</name>
    <name evidence="11" type="ORF">QJ522_19545</name>
</gene>
<feature type="active site" evidence="7 8">
    <location>
        <position position="136"/>
    </location>
</feature>
<feature type="compositionally biased region" description="Basic and acidic residues" evidence="10">
    <location>
        <begin position="205"/>
        <end position="235"/>
    </location>
</feature>
<dbReference type="PANTHER" id="PTHR10381">
    <property type="entry name" value="ATP-DEPENDENT CLP PROTEASE PROTEOLYTIC SUBUNIT"/>
    <property type="match status" value="1"/>
</dbReference>
<comment type="subunit">
    <text evidence="7">Fourteen ClpP subunits assemble into 2 heptameric rings which stack back to back to give a disk-like structure with a central cavity, resembling the structure of eukaryotic proteasomes.</text>
</comment>
<name>A0AAW6U331_9BACT</name>
<evidence type="ECO:0000313" key="11">
    <source>
        <dbReference type="EMBL" id="MDI6451265.1"/>
    </source>
</evidence>
<keyword evidence="3 7" id="KW-0645">Protease</keyword>
<dbReference type="CDD" id="cd07017">
    <property type="entry name" value="S14_ClpP_2"/>
    <property type="match status" value="1"/>
</dbReference>
<dbReference type="GO" id="GO:0051117">
    <property type="term" value="F:ATPase binding"/>
    <property type="evidence" value="ECO:0007669"/>
    <property type="project" value="TreeGrafter"/>
</dbReference>
<protein>
    <recommendedName>
        <fullName evidence="7 9">ATP-dependent Clp protease proteolytic subunit</fullName>
        <ecNumber evidence="7">3.4.21.92</ecNumber>
    </recommendedName>
    <alternativeName>
        <fullName evidence="7">Endopeptidase Clp</fullName>
    </alternativeName>
</protein>
<dbReference type="GO" id="GO:0004252">
    <property type="term" value="F:serine-type endopeptidase activity"/>
    <property type="evidence" value="ECO:0007669"/>
    <property type="project" value="UniProtKB-UniRule"/>
</dbReference>
<dbReference type="InterPro" id="IPR023562">
    <property type="entry name" value="ClpP/TepA"/>
</dbReference>
<dbReference type="GO" id="GO:0009368">
    <property type="term" value="C:endopeptidase Clp complex"/>
    <property type="evidence" value="ECO:0007669"/>
    <property type="project" value="TreeGrafter"/>
</dbReference>
<comment type="catalytic activity">
    <reaction evidence="6 7 8">
        <text>Hydrolysis of proteins to small peptides in the presence of ATP and magnesium. alpha-casein is the usual test substrate. In the absence of ATP, only oligopeptides shorter than five residues are hydrolyzed (such as succinyl-Leu-Tyr-|-NHMec, and Leu-Tyr-Leu-|-Tyr-Trp, in which cleavage of the -Tyr-|-Leu- and -Tyr-|-Trp bonds also occurs).</text>
        <dbReference type="EC" id="3.4.21.92"/>
    </reaction>
</comment>
<dbReference type="SUPFAM" id="SSF52096">
    <property type="entry name" value="ClpP/crotonase"/>
    <property type="match status" value="1"/>
</dbReference>
<comment type="subcellular location">
    <subcellularLocation>
        <location evidence="7">Cytoplasm</location>
    </subcellularLocation>
</comment>
<dbReference type="InterPro" id="IPR001907">
    <property type="entry name" value="ClpP"/>
</dbReference>
<dbReference type="Proteomes" id="UP001431776">
    <property type="component" value="Unassembled WGS sequence"/>
</dbReference>
<dbReference type="EMBL" id="JASCXX010000031">
    <property type="protein sequence ID" value="MDI6451265.1"/>
    <property type="molecule type" value="Genomic_DNA"/>
</dbReference>
<dbReference type="FunFam" id="3.90.226.10:FF:000002">
    <property type="entry name" value="ATP-dependent Clp protease proteolytic subunit"/>
    <property type="match status" value="1"/>
</dbReference>
<evidence type="ECO:0000256" key="8">
    <source>
        <dbReference type="PROSITE-ProRule" id="PRU10086"/>
    </source>
</evidence>
<keyword evidence="4 7" id="KW-0378">Hydrolase</keyword>
<keyword evidence="12" id="KW-1185">Reference proteome</keyword>
<reference evidence="11" key="1">
    <citation type="submission" date="2023-05" db="EMBL/GenBank/DDBJ databases">
        <title>Anaerotaeda fermentans gen. nov., sp. nov., a novel anaerobic planctomycete of the new family within the order Sedimentisphaerales isolated from Taman Peninsula, Russia.</title>
        <authorList>
            <person name="Khomyakova M.A."/>
            <person name="Merkel A.Y."/>
            <person name="Slobodkin A.I."/>
        </authorList>
    </citation>
    <scope>NUCLEOTIDE SEQUENCE</scope>
    <source>
        <strain evidence="11">M17dextr</strain>
    </source>
</reference>
<dbReference type="InterPro" id="IPR029045">
    <property type="entry name" value="ClpP/crotonase-like_dom_sf"/>
</dbReference>
<dbReference type="NCBIfam" id="NF009205">
    <property type="entry name" value="PRK12553.1"/>
    <property type="match status" value="1"/>
</dbReference>
<evidence type="ECO:0000256" key="1">
    <source>
        <dbReference type="ARBA" id="ARBA00007039"/>
    </source>
</evidence>
<dbReference type="RefSeq" id="WP_349246673.1">
    <property type="nucleotide sequence ID" value="NZ_JASCXX010000031.1"/>
</dbReference>
<dbReference type="PROSITE" id="PS00382">
    <property type="entry name" value="CLP_PROTEASE_HIS"/>
    <property type="match status" value="1"/>
</dbReference>
<evidence type="ECO:0000256" key="10">
    <source>
        <dbReference type="SAM" id="MobiDB-lite"/>
    </source>
</evidence>
<evidence type="ECO:0000256" key="3">
    <source>
        <dbReference type="ARBA" id="ARBA00022670"/>
    </source>
</evidence>
<dbReference type="InterPro" id="IPR033135">
    <property type="entry name" value="ClpP_His_AS"/>
</dbReference>
<evidence type="ECO:0000256" key="6">
    <source>
        <dbReference type="ARBA" id="ARBA00034021"/>
    </source>
</evidence>
<dbReference type="PRINTS" id="PR00127">
    <property type="entry name" value="CLPPROTEASEP"/>
</dbReference>
<comment type="caution">
    <text evidence="11">The sequence shown here is derived from an EMBL/GenBank/DDBJ whole genome shotgun (WGS) entry which is preliminary data.</text>
</comment>
<evidence type="ECO:0000256" key="5">
    <source>
        <dbReference type="ARBA" id="ARBA00022825"/>
    </source>
</evidence>
<evidence type="ECO:0000256" key="4">
    <source>
        <dbReference type="ARBA" id="ARBA00022801"/>
    </source>
</evidence>
<organism evidence="11 12">
    <name type="scientific">Anaerobaca lacustris</name>
    <dbReference type="NCBI Taxonomy" id="3044600"/>
    <lineage>
        <taxon>Bacteria</taxon>
        <taxon>Pseudomonadati</taxon>
        <taxon>Planctomycetota</taxon>
        <taxon>Phycisphaerae</taxon>
        <taxon>Sedimentisphaerales</taxon>
        <taxon>Anaerobacaceae</taxon>
        <taxon>Anaerobaca</taxon>
    </lineage>
</organism>
<dbReference type="GO" id="GO:0006515">
    <property type="term" value="P:protein quality control for misfolded or incompletely synthesized proteins"/>
    <property type="evidence" value="ECO:0007669"/>
    <property type="project" value="TreeGrafter"/>
</dbReference>
<evidence type="ECO:0000256" key="2">
    <source>
        <dbReference type="ARBA" id="ARBA00022490"/>
    </source>
</evidence>
<proteinExistence type="inferred from homology"/>
<dbReference type="GO" id="GO:0005737">
    <property type="term" value="C:cytoplasm"/>
    <property type="evidence" value="ECO:0007669"/>
    <property type="project" value="UniProtKB-SubCell"/>
</dbReference>
<comment type="function">
    <text evidence="7">Cleaves peptides in various proteins in a process that requires ATP hydrolysis. Has a chymotrypsin-like activity. Plays a major role in the degradation of misfolded proteins.</text>
</comment>
<dbReference type="EC" id="3.4.21.92" evidence="7"/>
<sequence length="235" mass="25961">MSIEHPVRPFASYNDAYSQYGGGQYQRYRQMSLDDMLLENRIVFLIGEINYARAAEVIMKMLYLDNLKRGREISLYVNSPGGTVDDTMAIYDTIRFVGSPVATYCIGRAQSGGALVLAAGTKGSRYALPHAKIMLHQPWGGVTGQASDIKIQAEEILKSKKALAEIFAKHTGQPVGKIIEETERDRYMSAQEAKDYGLIDEVLQEDEKKDQAPAADDKGGKDTHKTDTTSSDDKG</sequence>
<dbReference type="Pfam" id="PF00574">
    <property type="entry name" value="CLP_protease"/>
    <property type="match status" value="1"/>
</dbReference>
<dbReference type="Gene3D" id="3.90.226.10">
    <property type="entry name" value="2-enoyl-CoA Hydratase, Chain A, domain 1"/>
    <property type="match status" value="1"/>
</dbReference>
<feature type="active site" description="Nucleophile" evidence="7">
    <location>
        <position position="111"/>
    </location>
</feature>
<dbReference type="HAMAP" id="MF_00444">
    <property type="entry name" value="ClpP"/>
    <property type="match status" value="1"/>
</dbReference>
<feature type="region of interest" description="Disordered" evidence="10">
    <location>
        <begin position="198"/>
        <end position="235"/>
    </location>
</feature>